<proteinExistence type="predicted"/>
<feature type="domain" description="DUF6824" evidence="2">
    <location>
        <begin position="97"/>
        <end position="181"/>
    </location>
</feature>
<sequence>MASKQPPGAETTADIRSKRSLKMPPDERKGNATPEQIITTDNQNNLSSSRNNSTNASKPTVVEVSGSPCSSRTNAVDNSTMNASKPTMVPVSGSPRDIICGRGLHIMNHHGNHNLHLIVDRYRQAYLTSTRKDKADITRSIVQHLKSTGARFLRRFNHDGDDKWVEVDERTAYKKVGHALRLRKKDHGQNFLKSVVHRQQLHSQHSLPLHSASHGETSISHQMAAMSGGSQKPMNPPSRLPPSSSLDMHLPLGPPANQLQVMTTQSASAPALGPQPHPMLHSSVIGGYGNVVIDPRLFSQVFATTLSLMTQHQQRASIHGSSADSRRSDVTPRDERK</sequence>
<protein>
    <recommendedName>
        <fullName evidence="2">DUF6824 domain-containing protein</fullName>
    </recommendedName>
</protein>
<feature type="compositionally biased region" description="Polar residues" evidence="1">
    <location>
        <begin position="314"/>
        <end position="323"/>
    </location>
</feature>
<feature type="region of interest" description="Disordered" evidence="1">
    <location>
        <begin position="223"/>
        <end position="256"/>
    </location>
</feature>
<gene>
    <name evidence="3" type="ORF">CYCCA115_LOCUS13029</name>
</gene>
<comment type="caution">
    <text evidence="3">The sequence shown here is derived from an EMBL/GenBank/DDBJ whole genome shotgun (WGS) entry which is preliminary data.</text>
</comment>
<feature type="compositionally biased region" description="Polar residues" evidence="1">
    <location>
        <begin position="67"/>
        <end position="85"/>
    </location>
</feature>
<reference evidence="3" key="1">
    <citation type="submission" date="2023-08" db="EMBL/GenBank/DDBJ databases">
        <authorList>
            <person name="Audoor S."/>
            <person name="Bilcke G."/>
        </authorList>
    </citation>
    <scope>NUCLEOTIDE SEQUENCE</scope>
</reference>
<dbReference type="AlphaFoldDB" id="A0AAD2JHI3"/>
<feature type="compositionally biased region" description="Low complexity" evidence="1">
    <location>
        <begin position="42"/>
        <end position="57"/>
    </location>
</feature>
<evidence type="ECO:0000256" key="1">
    <source>
        <dbReference type="SAM" id="MobiDB-lite"/>
    </source>
</evidence>
<feature type="region of interest" description="Disordered" evidence="1">
    <location>
        <begin position="1"/>
        <end position="90"/>
    </location>
</feature>
<evidence type="ECO:0000259" key="2">
    <source>
        <dbReference type="Pfam" id="PF20710"/>
    </source>
</evidence>
<keyword evidence="4" id="KW-1185">Reference proteome</keyword>
<dbReference type="Pfam" id="PF20710">
    <property type="entry name" value="DUF6824"/>
    <property type="match status" value="1"/>
</dbReference>
<feature type="compositionally biased region" description="Basic and acidic residues" evidence="1">
    <location>
        <begin position="324"/>
        <end position="337"/>
    </location>
</feature>
<dbReference type="Proteomes" id="UP001295423">
    <property type="component" value="Unassembled WGS sequence"/>
</dbReference>
<name>A0AAD2JHI3_9STRA</name>
<feature type="region of interest" description="Disordered" evidence="1">
    <location>
        <begin position="314"/>
        <end position="337"/>
    </location>
</feature>
<dbReference type="EMBL" id="CAKOGP040001781">
    <property type="protein sequence ID" value="CAJ1951348.1"/>
    <property type="molecule type" value="Genomic_DNA"/>
</dbReference>
<evidence type="ECO:0000313" key="4">
    <source>
        <dbReference type="Proteomes" id="UP001295423"/>
    </source>
</evidence>
<organism evidence="3 4">
    <name type="scientific">Cylindrotheca closterium</name>
    <dbReference type="NCBI Taxonomy" id="2856"/>
    <lineage>
        <taxon>Eukaryota</taxon>
        <taxon>Sar</taxon>
        <taxon>Stramenopiles</taxon>
        <taxon>Ochrophyta</taxon>
        <taxon>Bacillariophyta</taxon>
        <taxon>Bacillariophyceae</taxon>
        <taxon>Bacillariophycidae</taxon>
        <taxon>Bacillariales</taxon>
        <taxon>Bacillariaceae</taxon>
        <taxon>Cylindrotheca</taxon>
    </lineage>
</organism>
<dbReference type="InterPro" id="IPR049227">
    <property type="entry name" value="DUF6824"/>
</dbReference>
<evidence type="ECO:0000313" key="3">
    <source>
        <dbReference type="EMBL" id="CAJ1951348.1"/>
    </source>
</evidence>
<accession>A0AAD2JHI3</accession>